<name>A0A1D8AEW2_9SPHN</name>
<gene>
    <name evidence="2" type="ORF">BES08_27795</name>
</gene>
<keyword evidence="1" id="KW-0812">Transmembrane</keyword>
<protein>
    <submittedName>
        <fullName evidence="2">Uncharacterized protein</fullName>
    </submittedName>
</protein>
<organism evidence="2 3">
    <name type="scientific">Novosphingobium resinovorum</name>
    <dbReference type="NCBI Taxonomy" id="158500"/>
    <lineage>
        <taxon>Bacteria</taxon>
        <taxon>Pseudomonadati</taxon>
        <taxon>Pseudomonadota</taxon>
        <taxon>Alphaproteobacteria</taxon>
        <taxon>Sphingomonadales</taxon>
        <taxon>Sphingomonadaceae</taxon>
        <taxon>Novosphingobium</taxon>
    </lineage>
</organism>
<dbReference type="InterPro" id="IPR009898">
    <property type="entry name" value="DUF1440"/>
</dbReference>
<geneLocation type="plasmid" evidence="2 3">
    <name>pSA2</name>
</geneLocation>
<dbReference type="KEGG" id="nre:BES08_27795"/>
<dbReference type="EMBL" id="CP017077">
    <property type="protein sequence ID" value="AOR80639.1"/>
    <property type="molecule type" value="Genomic_DNA"/>
</dbReference>
<proteinExistence type="predicted"/>
<keyword evidence="1" id="KW-0472">Membrane</keyword>
<dbReference type="OrthoDB" id="67403at2"/>
<evidence type="ECO:0000313" key="3">
    <source>
        <dbReference type="Proteomes" id="UP000094626"/>
    </source>
</evidence>
<reference evidence="3" key="1">
    <citation type="journal article" date="2017" name="J. Biotechnol.">
        <title>Complete genome sequence of Novosphingobium resinovorum SA1, a versatile xenobiotic-degrading bacterium capable of utilizing sulfanilic acid.</title>
        <authorList>
            <person name="Hegedus B."/>
            <person name="Kos P.B."/>
            <person name="Balint B."/>
            <person name="Maroti G."/>
            <person name="Gan H.M."/>
            <person name="Perei K."/>
            <person name="Rakhely G."/>
        </authorList>
    </citation>
    <scope>NUCLEOTIDE SEQUENCE [LARGE SCALE GENOMIC DNA]</scope>
    <source>
        <strain evidence="3">SA1</strain>
    </source>
</reference>
<keyword evidence="2" id="KW-0614">Plasmid</keyword>
<dbReference type="Pfam" id="PF07274">
    <property type="entry name" value="DUF1440"/>
    <property type="match status" value="1"/>
</dbReference>
<accession>A0A1D8AEW2</accession>
<dbReference type="AlphaFoldDB" id="A0A1D8AEW2"/>
<dbReference type="Proteomes" id="UP000094626">
    <property type="component" value="Plasmid pSA2"/>
</dbReference>
<keyword evidence="1" id="KW-1133">Transmembrane helix</keyword>
<dbReference type="RefSeq" id="WP_069709992.1">
    <property type="nucleotide sequence ID" value="NZ_CP017077.1"/>
</dbReference>
<sequence>MSITPVPDRSAHTVNTIVDLEQGAAAGAVAGFAAAAVMNGFQSLVTPLFRPQSGDGPAATEQAAERVALVLSGRGLAEGDRRAAGTAVHYLVGTATGALYGAWAERRPGVTRWQGLGFGLVCATLIDQIAVPLAGLARPPWRYTLRTHLYGYASHLVFGLVTEQVRKLLRDRIARRRPAATAGQAIGRQAPDDRAMAIDDVCVPLLLGLAGGQRTFTPPAAITIAAASSGLGLEGTPLALLNSRWTGLLFGAAAAGEYVMDKQPGIPARIAPAGLAGRAVGGALSGAAAARPGKAWLAAGVGAAGAIAGAYVSYRVRMTLARALGRDRPVAFAEDALAMVGTALVATYASARQKQREQADTLVRHGGTAAA</sequence>
<keyword evidence="3" id="KW-1185">Reference proteome</keyword>
<evidence type="ECO:0000256" key="1">
    <source>
        <dbReference type="SAM" id="Phobius"/>
    </source>
</evidence>
<feature type="transmembrane region" description="Helical" evidence="1">
    <location>
        <begin position="295"/>
        <end position="314"/>
    </location>
</feature>
<evidence type="ECO:0000313" key="2">
    <source>
        <dbReference type="EMBL" id="AOR80639.1"/>
    </source>
</evidence>